<feature type="region of interest" description="Disordered" evidence="1">
    <location>
        <begin position="1"/>
        <end position="24"/>
    </location>
</feature>
<keyword evidence="2" id="KW-0238">DNA-binding</keyword>
<sequence>MDNFSSDENEQARPSGPSPIKRNKCGKIISTGERQRIVYSYKTILLLDPNKSVRQIRKIISDQIGVEERTIQKIITEYNNTKSVAARIPKRSRQSYIDRFGKFERNAVRSHVHQIWFRREIPTMDKIHQIVSSDKSWQ</sequence>
<name>A0A5E4NN33_9HEMI</name>
<dbReference type="GO" id="GO:0003677">
    <property type="term" value="F:DNA binding"/>
    <property type="evidence" value="ECO:0007669"/>
    <property type="project" value="UniProtKB-KW"/>
</dbReference>
<organism evidence="2 3">
    <name type="scientific">Cinara cedri</name>
    <dbReference type="NCBI Taxonomy" id="506608"/>
    <lineage>
        <taxon>Eukaryota</taxon>
        <taxon>Metazoa</taxon>
        <taxon>Ecdysozoa</taxon>
        <taxon>Arthropoda</taxon>
        <taxon>Hexapoda</taxon>
        <taxon>Insecta</taxon>
        <taxon>Pterygota</taxon>
        <taxon>Neoptera</taxon>
        <taxon>Paraneoptera</taxon>
        <taxon>Hemiptera</taxon>
        <taxon>Sternorrhyncha</taxon>
        <taxon>Aphidomorpha</taxon>
        <taxon>Aphidoidea</taxon>
        <taxon>Aphididae</taxon>
        <taxon>Lachninae</taxon>
        <taxon>Cinara</taxon>
    </lineage>
</organism>
<protein>
    <submittedName>
        <fullName evidence="2">Winged helix-turn-helix DNA-binding domain</fullName>
    </submittedName>
</protein>
<dbReference type="AlphaFoldDB" id="A0A5E4NN33"/>
<accession>A0A5E4NN33</accession>
<dbReference type="Proteomes" id="UP000325440">
    <property type="component" value="Unassembled WGS sequence"/>
</dbReference>
<evidence type="ECO:0000313" key="3">
    <source>
        <dbReference type="Proteomes" id="UP000325440"/>
    </source>
</evidence>
<evidence type="ECO:0000313" key="2">
    <source>
        <dbReference type="EMBL" id="VVC46388.1"/>
    </source>
</evidence>
<proteinExistence type="predicted"/>
<dbReference type="EMBL" id="CABPRJ010002489">
    <property type="protein sequence ID" value="VVC46388.1"/>
    <property type="molecule type" value="Genomic_DNA"/>
</dbReference>
<feature type="non-terminal residue" evidence="2">
    <location>
        <position position="138"/>
    </location>
</feature>
<reference evidence="2 3" key="1">
    <citation type="submission" date="2019-08" db="EMBL/GenBank/DDBJ databases">
        <authorList>
            <person name="Alioto T."/>
            <person name="Alioto T."/>
            <person name="Gomez Garrido J."/>
        </authorList>
    </citation>
    <scope>NUCLEOTIDE SEQUENCE [LARGE SCALE GENOMIC DNA]</scope>
</reference>
<dbReference type="OrthoDB" id="6626397at2759"/>
<evidence type="ECO:0000256" key="1">
    <source>
        <dbReference type="SAM" id="MobiDB-lite"/>
    </source>
</evidence>
<gene>
    <name evidence="2" type="ORF">CINCED_3A023754</name>
</gene>
<keyword evidence="3" id="KW-1185">Reference proteome</keyword>